<dbReference type="EMBL" id="CANHGI010000002">
    <property type="protein sequence ID" value="CAI5443891.1"/>
    <property type="molecule type" value="Genomic_DNA"/>
</dbReference>
<feature type="transmembrane region" description="Helical" evidence="1">
    <location>
        <begin position="15"/>
        <end position="35"/>
    </location>
</feature>
<evidence type="ECO:0008006" key="4">
    <source>
        <dbReference type="Google" id="ProtNLM"/>
    </source>
</evidence>
<keyword evidence="1" id="KW-1133">Transmembrane helix</keyword>
<keyword evidence="3" id="KW-1185">Reference proteome</keyword>
<dbReference type="OrthoDB" id="5829347at2759"/>
<organism evidence="2 3">
    <name type="scientific">Caenorhabditis angaria</name>
    <dbReference type="NCBI Taxonomy" id="860376"/>
    <lineage>
        <taxon>Eukaryota</taxon>
        <taxon>Metazoa</taxon>
        <taxon>Ecdysozoa</taxon>
        <taxon>Nematoda</taxon>
        <taxon>Chromadorea</taxon>
        <taxon>Rhabditida</taxon>
        <taxon>Rhabditina</taxon>
        <taxon>Rhabditomorpha</taxon>
        <taxon>Rhabditoidea</taxon>
        <taxon>Rhabditidae</taxon>
        <taxon>Peloderinae</taxon>
        <taxon>Caenorhabditis</taxon>
    </lineage>
</organism>
<evidence type="ECO:0000256" key="1">
    <source>
        <dbReference type="SAM" id="Phobius"/>
    </source>
</evidence>
<sequence>MFGETWEKLEVSEKFWIIFFFYIVASVGWIMYCWISHHIEQEIVENKIQQNGAARSIELRRLLEAYNRLPITTSPDDPV</sequence>
<accession>A0A9P1N150</accession>
<evidence type="ECO:0000313" key="3">
    <source>
        <dbReference type="Proteomes" id="UP001152747"/>
    </source>
</evidence>
<gene>
    <name evidence="2" type="ORF">CAMP_LOCUS6528</name>
</gene>
<keyword evidence="1" id="KW-0812">Transmembrane</keyword>
<evidence type="ECO:0000313" key="2">
    <source>
        <dbReference type="EMBL" id="CAI5443891.1"/>
    </source>
</evidence>
<dbReference type="AlphaFoldDB" id="A0A9P1N150"/>
<proteinExistence type="predicted"/>
<protein>
    <recommendedName>
        <fullName evidence="4">Transmembrane protein</fullName>
    </recommendedName>
</protein>
<name>A0A9P1N150_9PELO</name>
<dbReference type="Proteomes" id="UP001152747">
    <property type="component" value="Unassembled WGS sequence"/>
</dbReference>
<keyword evidence="1" id="KW-0472">Membrane</keyword>
<reference evidence="2" key="1">
    <citation type="submission" date="2022-11" db="EMBL/GenBank/DDBJ databases">
        <authorList>
            <person name="Kikuchi T."/>
        </authorList>
    </citation>
    <scope>NUCLEOTIDE SEQUENCE</scope>
    <source>
        <strain evidence="2">PS1010</strain>
    </source>
</reference>
<comment type="caution">
    <text evidence="2">The sequence shown here is derived from an EMBL/GenBank/DDBJ whole genome shotgun (WGS) entry which is preliminary data.</text>
</comment>